<proteinExistence type="predicted"/>
<dbReference type="AlphaFoldDB" id="A0A8S9NU46"/>
<reference evidence="1" key="1">
    <citation type="submission" date="2019-12" db="EMBL/GenBank/DDBJ databases">
        <title>Genome sequencing and annotation of Brassica cretica.</title>
        <authorList>
            <person name="Studholme D.J."/>
            <person name="Sarris P."/>
        </authorList>
    </citation>
    <scope>NUCLEOTIDE SEQUENCE</scope>
    <source>
        <strain evidence="1">PFS-109/04</strain>
        <tissue evidence="1">Leaf</tissue>
    </source>
</reference>
<dbReference type="InterPro" id="IPR036397">
    <property type="entry name" value="RNaseH_sf"/>
</dbReference>
<dbReference type="GO" id="GO:0003676">
    <property type="term" value="F:nucleic acid binding"/>
    <property type="evidence" value="ECO:0007669"/>
    <property type="project" value="InterPro"/>
</dbReference>
<accession>A0A8S9NU46</accession>
<dbReference type="InterPro" id="IPR012337">
    <property type="entry name" value="RNaseH-like_sf"/>
</dbReference>
<comment type="caution">
    <text evidence="1">The sequence shown here is derived from an EMBL/GenBank/DDBJ whole genome shotgun (WGS) entry which is preliminary data.</text>
</comment>
<sequence>MEFRNDLYGGLSKVAELLGVGIVGMSHQAGSDGLVTSRVFMKMKERDCMDN</sequence>
<dbReference type="EMBL" id="QGKX02001521">
    <property type="protein sequence ID" value="KAF3505571.1"/>
    <property type="molecule type" value="Genomic_DNA"/>
</dbReference>
<name>A0A8S9NU46_BRACR</name>
<dbReference type="SUPFAM" id="SSF53098">
    <property type="entry name" value="Ribonuclease H-like"/>
    <property type="match status" value="1"/>
</dbReference>
<evidence type="ECO:0000313" key="2">
    <source>
        <dbReference type="Proteomes" id="UP000712600"/>
    </source>
</evidence>
<dbReference type="Proteomes" id="UP000712600">
    <property type="component" value="Unassembled WGS sequence"/>
</dbReference>
<evidence type="ECO:0000313" key="1">
    <source>
        <dbReference type="EMBL" id="KAF3505571.1"/>
    </source>
</evidence>
<protein>
    <submittedName>
        <fullName evidence="1">Uncharacterized protein</fullName>
    </submittedName>
</protein>
<dbReference type="Gene3D" id="3.30.420.10">
    <property type="entry name" value="Ribonuclease H-like superfamily/Ribonuclease H"/>
    <property type="match status" value="1"/>
</dbReference>
<gene>
    <name evidence="1" type="ORF">F2Q69_00004671</name>
</gene>
<organism evidence="1 2">
    <name type="scientific">Brassica cretica</name>
    <name type="common">Mustard</name>
    <dbReference type="NCBI Taxonomy" id="69181"/>
    <lineage>
        <taxon>Eukaryota</taxon>
        <taxon>Viridiplantae</taxon>
        <taxon>Streptophyta</taxon>
        <taxon>Embryophyta</taxon>
        <taxon>Tracheophyta</taxon>
        <taxon>Spermatophyta</taxon>
        <taxon>Magnoliopsida</taxon>
        <taxon>eudicotyledons</taxon>
        <taxon>Gunneridae</taxon>
        <taxon>Pentapetalae</taxon>
        <taxon>rosids</taxon>
        <taxon>malvids</taxon>
        <taxon>Brassicales</taxon>
        <taxon>Brassicaceae</taxon>
        <taxon>Brassiceae</taxon>
        <taxon>Brassica</taxon>
    </lineage>
</organism>